<name>A0A2T0BQ48_9CLOT</name>
<gene>
    <name evidence="1" type="ORF">CLLU_10150</name>
</gene>
<keyword evidence="2" id="KW-1185">Reference proteome</keyword>
<accession>A0A2T0BQ48</accession>
<dbReference type="OrthoDB" id="1936059at2"/>
<dbReference type="AlphaFoldDB" id="A0A2T0BQ48"/>
<sequence length="55" mass="6663">MNKSTKIRAMGIPYWNFKEKIRITKEFEKYYRIEDFGRDGLTGILYMERKKGVIV</sequence>
<dbReference type="RefSeq" id="WP_106008494.1">
    <property type="nucleotide sequence ID" value="NZ_PVXP01000009.1"/>
</dbReference>
<comment type="caution">
    <text evidence="1">The sequence shown here is derived from an EMBL/GenBank/DDBJ whole genome shotgun (WGS) entry which is preliminary data.</text>
</comment>
<proteinExistence type="predicted"/>
<evidence type="ECO:0000313" key="2">
    <source>
        <dbReference type="Proteomes" id="UP000237798"/>
    </source>
</evidence>
<dbReference type="EMBL" id="PVXP01000009">
    <property type="protein sequence ID" value="PRR85987.1"/>
    <property type="molecule type" value="Genomic_DNA"/>
</dbReference>
<organism evidence="1 2">
    <name type="scientific">Clostridium luticellarii</name>
    <dbReference type="NCBI Taxonomy" id="1691940"/>
    <lineage>
        <taxon>Bacteria</taxon>
        <taxon>Bacillati</taxon>
        <taxon>Bacillota</taxon>
        <taxon>Clostridia</taxon>
        <taxon>Eubacteriales</taxon>
        <taxon>Clostridiaceae</taxon>
        <taxon>Clostridium</taxon>
    </lineage>
</organism>
<evidence type="ECO:0000313" key="1">
    <source>
        <dbReference type="EMBL" id="PRR85987.1"/>
    </source>
</evidence>
<dbReference type="Proteomes" id="UP000237798">
    <property type="component" value="Unassembled WGS sequence"/>
</dbReference>
<reference evidence="1 2" key="1">
    <citation type="submission" date="2018-03" db="EMBL/GenBank/DDBJ databases">
        <title>Genome sequence of Clostridium luticellarii DSM 29923.</title>
        <authorList>
            <person name="Poehlein A."/>
            <person name="Daniel R."/>
        </authorList>
    </citation>
    <scope>NUCLEOTIDE SEQUENCE [LARGE SCALE GENOMIC DNA]</scope>
    <source>
        <strain evidence="1 2">DSM 29923</strain>
    </source>
</reference>
<protein>
    <submittedName>
        <fullName evidence="1">Uncharacterized protein</fullName>
    </submittedName>
</protein>